<comment type="subcellular location">
    <subcellularLocation>
        <location evidence="1 7">Cell membrane</location>
        <topology evidence="1 7">Multi-pass membrane protein</topology>
    </subcellularLocation>
</comment>
<protein>
    <submittedName>
        <fullName evidence="9">ABC transporter permease</fullName>
    </submittedName>
</protein>
<dbReference type="PANTHER" id="PTHR30151:SF38">
    <property type="entry name" value="ALIPHATIC SULFONATES TRANSPORT PERMEASE PROTEIN SSUC-RELATED"/>
    <property type="match status" value="1"/>
</dbReference>
<feature type="transmembrane region" description="Helical" evidence="7">
    <location>
        <begin position="252"/>
        <end position="278"/>
    </location>
</feature>
<dbReference type="EMBL" id="CP073721">
    <property type="protein sequence ID" value="UWZ34444.1"/>
    <property type="molecule type" value="Genomic_DNA"/>
</dbReference>
<evidence type="ECO:0000256" key="7">
    <source>
        <dbReference type="RuleBase" id="RU363032"/>
    </source>
</evidence>
<keyword evidence="10" id="KW-1185">Reference proteome</keyword>
<keyword evidence="3" id="KW-1003">Cell membrane</keyword>
<comment type="similarity">
    <text evidence="7">Belongs to the binding-protein-dependent transport system permease family.</text>
</comment>
<sequence length="287" mass="31238">MNPTTAVSPTPARTPCVVAPTSRELDPVGHARRTRRYTTVLAITTPVVLLAVWQLAAIQEWIDTRFFPAPSRIAATAWTMTQNGTLADDVWTTLRALMIGFALGLFVGVATGVALGLSWIVRAALEPLLSALYTVPKLALLPLLLLIFGLGETPRILLVAIGVFFIIWISVVEAILDIPEGYKEAAESFGVRGWMCFTNVTLPAILPQIATGIRLAIGNAVLIIVGIEFVNGDSGIGYRIWHSWSLFAADQMYVGIITVALLGFLLSFLVQTTARLVIRWTPRNTTR</sequence>
<organism evidence="9 10">
    <name type="scientific">Dactylosporangium roseum</name>
    <dbReference type="NCBI Taxonomy" id="47989"/>
    <lineage>
        <taxon>Bacteria</taxon>
        <taxon>Bacillati</taxon>
        <taxon>Actinomycetota</taxon>
        <taxon>Actinomycetes</taxon>
        <taxon>Micromonosporales</taxon>
        <taxon>Micromonosporaceae</taxon>
        <taxon>Dactylosporangium</taxon>
    </lineage>
</organism>
<proteinExistence type="inferred from homology"/>
<evidence type="ECO:0000256" key="1">
    <source>
        <dbReference type="ARBA" id="ARBA00004651"/>
    </source>
</evidence>
<evidence type="ECO:0000256" key="6">
    <source>
        <dbReference type="ARBA" id="ARBA00023136"/>
    </source>
</evidence>
<evidence type="ECO:0000256" key="3">
    <source>
        <dbReference type="ARBA" id="ARBA00022475"/>
    </source>
</evidence>
<evidence type="ECO:0000256" key="5">
    <source>
        <dbReference type="ARBA" id="ARBA00022989"/>
    </source>
</evidence>
<feature type="transmembrane region" description="Helical" evidence="7">
    <location>
        <begin position="40"/>
        <end position="62"/>
    </location>
</feature>
<keyword evidence="4 7" id="KW-0812">Transmembrane</keyword>
<feature type="transmembrane region" description="Helical" evidence="7">
    <location>
        <begin position="96"/>
        <end position="121"/>
    </location>
</feature>
<feature type="domain" description="ABC transmembrane type-1" evidence="8">
    <location>
        <begin position="90"/>
        <end position="274"/>
    </location>
</feature>
<dbReference type="Pfam" id="PF00528">
    <property type="entry name" value="BPD_transp_1"/>
    <property type="match status" value="1"/>
</dbReference>
<name>A0ABY5YYH1_9ACTN</name>
<keyword evidence="6 7" id="KW-0472">Membrane</keyword>
<evidence type="ECO:0000313" key="9">
    <source>
        <dbReference type="EMBL" id="UWZ34444.1"/>
    </source>
</evidence>
<feature type="transmembrane region" description="Helical" evidence="7">
    <location>
        <begin position="128"/>
        <end position="150"/>
    </location>
</feature>
<dbReference type="SUPFAM" id="SSF161098">
    <property type="entry name" value="MetI-like"/>
    <property type="match status" value="1"/>
</dbReference>
<evidence type="ECO:0000259" key="8">
    <source>
        <dbReference type="PROSITE" id="PS50928"/>
    </source>
</evidence>
<keyword evidence="5 7" id="KW-1133">Transmembrane helix</keyword>
<gene>
    <name evidence="9" type="ORF">Drose_24835</name>
</gene>
<keyword evidence="2 7" id="KW-0813">Transport</keyword>
<dbReference type="PROSITE" id="PS50928">
    <property type="entry name" value="ABC_TM1"/>
    <property type="match status" value="1"/>
</dbReference>
<reference evidence="9" key="1">
    <citation type="submission" date="2021-04" db="EMBL/GenBank/DDBJ databases">
        <title>Biosynthetic gene clusters of Dactylosporangioum roseum.</title>
        <authorList>
            <person name="Hartkoorn R.C."/>
            <person name="Beaudoing E."/>
            <person name="Hot D."/>
            <person name="Moureu S."/>
        </authorList>
    </citation>
    <scope>NUCLEOTIDE SEQUENCE</scope>
    <source>
        <strain evidence="9">NRRL B-16295</strain>
    </source>
</reference>
<dbReference type="PANTHER" id="PTHR30151">
    <property type="entry name" value="ALKANE SULFONATE ABC TRANSPORTER-RELATED, MEMBRANE SUBUNIT"/>
    <property type="match status" value="1"/>
</dbReference>
<dbReference type="Gene3D" id="1.10.3720.10">
    <property type="entry name" value="MetI-like"/>
    <property type="match status" value="1"/>
</dbReference>
<feature type="transmembrane region" description="Helical" evidence="7">
    <location>
        <begin position="212"/>
        <end position="232"/>
    </location>
</feature>
<feature type="transmembrane region" description="Helical" evidence="7">
    <location>
        <begin position="156"/>
        <end position="176"/>
    </location>
</feature>
<dbReference type="InterPro" id="IPR035906">
    <property type="entry name" value="MetI-like_sf"/>
</dbReference>
<dbReference type="CDD" id="cd06261">
    <property type="entry name" value="TM_PBP2"/>
    <property type="match status" value="1"/>
</dbReference>
<dbReference type="InterPro" id="IPR000515">
    <property type="entry name" value="MetI-like"/>
</dbReference>
<evidence type="ECO:0000313" key="10">
    <source>
        <dbReference type="Proteomes" id="UP001058271"/>
    </source>
</evidence>
<evidence type="ECO:0000256" key="4">
    <source>
        <dbReference type="ARBA" id="ARBA00022692"/>
    </source>
</evidence>
<dbReference type="RefSeq" id="WP_260723761.1">
    <property type="nucleotide sequence ID" value="NZ_BAAABS010000011.1"/>
</dbReference>
<evidence type="ECO:0000256" key="2">
    <source>
        <dbReference type="ARBA" id="ARBA00022448"/>
    </source>
</evidence>
<accession>A0ABY5YYH1</accession>
<dbReference type="Proteomes" id="UP001058271">
    <property type="component" value="Chromosome"/>
</dbReference>